<gene>
    <name evidence="1" type="ORF">ACFOND_14550</name>
</gene>
<organism evidence="1 2">
    <name type="scientific">Reinekea marina</name>
    <dbReference type="NCBI Taxonomy" id="1310421"/>
    <lineage>
        <taxon>Bacteria</taxon>
        <taxon>Pseudomonadati</taxon>
        <taxon>Pseudomonadota</taxon>
        <taxon>Gammaproteobacteria</taxon>
        <taxon>Oceanospirillales</taxon>
        <taxon>Saccharospirillaceae</taxon>
        <taxon>Reinekea</taxon>
    </lineage>
</organism>
<comment type="caution">
    <text evidence="1">The sequence shown here is derived from an EMBL/GenBank/DDBJ whole genome shotgun (WGS) entry which is preliminary data.</text>
</comment>
<protein>
    <submittedName>
        <fullName evidence="1">Uncharacterized protein</fullName>
    </submittedName>
</protein>
<evidence type="ECO:0000313" key="1">
    <source>
        <dbReference type="EMBL" id="MFC3702854.1"/>
    </source>
</evidence>
<proteinExistence type="predicted"/>
<name>A0ABV7WVF7_9GAMM</name>
<accession>A0ABV7WVF7</accession>
<sequence length="43" mass="4789">MPAAERLLAGMNSFGLLNHYDATAIDRRHINQSQNHIPNTGNE</sequence>
<evidence type="ECO:0000313" key="2">
    <source>
        <dbReference type="Proteomes" id="UP001595710"/>
    </source>
</evidence>
<dbReference type="RefSeq" id="WP_377363393.1">
    <property type="nucleotide sequence ID" value="NZ_JBHRYN010000041.1"/>
</dbReference>
<dbReference type="EMBL" id="JBHRYN010000041">
    <property type="protein sequence ID" value="MFC3702854.1"/>
    <property type="molecule type" value="Genomic_DNA"/>
</dbReference>
<dbReference type="Proteomes" id="UP001595710">
    <property type="component" value="Unassembled WGS sequence"/>
</dbReference>
<keyword evidence="2" id="KW-1185">Reference proteome</keyword>
<reference evidence="2" key="1">
    <citation type="journal article" date="2019" name="Int. J. Syst. Evol. Microbiol.">
        <title>The Global Catalogue of Microorganisms (GCM) 10K type strain sequencing project: providing services to taxonomists for standard genome sequencing and annotation.</title>
        <authorList>
            <consortium name="The Broad Institute Genomics Platform"/>
            <consortium name="The Broad Institute Genome Sequencing Center for Infectious Disease"/>
            <person name="Wu L."/>
            <person name="Ma J."/>
        </authorList>
    </citation>
    <scope>NUCLEOTIDE SEQUENCE [LARGE SCALE GENOMIC DNA]</scope>
    <source>
        <strain evidence="2">CECT 8288</strain>
    </source>
</reference>